<name>A0A6S7GJJ8_PARCT</name>
<dbReference type="GO" id="GO:0046920">
    <property type="term" value="F:alpha-(1-&gt;3)-fucosyltransferase activity"/>
    <property type="evidence" value="ECO:0007669"/>
    <property type="project" value="TreeGrafter"/>
</dbReference>
<dbReference type="InterPro" id="IPR038577">
    <property type="entry name" value="GT10-like_C_sf"/>
</dbReference>
<protein>
    <recommendedName>
        <fullName evidence="11">Fucosyltransferase</fullName>
        <ecNumber evidence="11">2.4.1.-</ecNumber>
    </recommendedName>
</protein>
<dbReference type="UniPathway" id="UPA00378"/>
<dbReference type="Gene3D" id="3.40.50.11660">
    <property type="entry name" value="Glycosyl transferase family 10, C-terminal domain"/>
    <property type="match status" value="1"/>
</dbReference>
<accession>A0A6S7GJJ8</accession>
<feature type="domain" description="Fucosyltransferase N-terminal" evidence="13">
    <location>
        <begin position="92"/>
        <end position="197"/>
    </location>
</feature>
<feature type="domain" description="Fucosyltransferase C-terminal" evidence="12">
    <location>
        <begin position="212"/>
        <end position="390"/>
    </location>
</feature>
<sequence>MAVFISNRKLMLFCVLLAFLVTIILSQLLYMNLFNNVAQIVPEPVIRNKTVVEGPSREKQQDQKMTQTVPEPEIRNKAVVGGPSREKQQDEKIVLLFWSRVWGKPAKREEGVWERGNEPGQCPVACEVTIDHSRINEAKSFIVHGNDLNPLPPSKHIPWILYTQENPIHAPVLGNQDLMSQFHILHSYRLDSDFPTPLFSKPNLDPPLAFNNKTGGIMAAFSNCEPVRTAYLKQLMNYIKVDSYGGCLHNKEGLTRRYGGDYRLLKQNLARSYKFLTVFFNEDCDYFVDEQIVHAFNAGSVPIVMSTDKVYEFLPGNLKDAIVDVRNFKSPKDLADRLTFLMSNEMEYNKFLEWKVKGLGDISDTVIGKFWDEKFGHWCRICEAVSQGKWHKEGLKKDDCKPRDYKDWGIKP</sequence>
<keyword evidence="9" id="KW-0472">Membrane</keyword>
<dbReference type="AlphaFoldDB" id="A0A6S7GJJ8"/>
<evidence type="ECO:0000313" key="14">
    <source>
        <dbReference type="EMBL" id="CAB3985101.1"/>
    </source>
</evidence>
<comment type="subcellular location">
    <subcellularLocation>
        <location evidence="11">Golgi apparatus</location>
        <location evidence="11">Golgi stack membrane</location>
        <topology evidence="11">Single-pass type II membrane protein</topology>
    </subcellularLocation>
    <subcellularLocation>
        <location evidence="1">Membrane</location>
        <topology evidence="1">Single-pass membrane protein</topology>
    </subcellularLocation>
</comment>
<evidence type="ECO:0000259" key="13">
    <source>
        <dbReference type="Pfam" id="PF17039"/>
    </source>
</evidence>
<comment type="pathway">
    <text evidence="2">Protein modification; protein glycosylation.</text>
</comment>
<reference evidence="14" key="1">
    <citation type="submission" date="2020-04" db="EMBL/GenBank/DDBJ databases">
        <authorList>
            <person name="Alioto T."/>
            <person name="Alioto T."/>
            <person name="Gomez Garrido J."/>
        </authorList>
    </citation>
    <scope>NUCLEOTIDE SEQUENCE</scope>
    <source>
        <strain evidence="14">A484AB</strain>
    </source>
</reference>
<dbReference type="EMBL" id="CACRXK020000829">
    <property type="protein sequence ID" value="CAB3985101.1"/>
    <property type="molecule type" value="Genomic_DNA"/>
</dbReference>
<evidence type="ECO:0000256" key="6">
    <source>
        <dbReference type="ARBA" id="ARBA00022692"/>
    </source>
</evidence>
<keyword evidence="15" id="KW-1185">Reference proteome</keyword>
<evidence type="ECO:0000256" key="10">
    <source>
        <dbReference type="ARBA" id="ARBA00023180"/>
    </source>
</evidence>
<evidence type="ECO:0000256" key="7">
    <source>
        <dbReference type="ARBA" id="ARBA00022968"/>
    </source>
</evidence>
<dbReference type="EC" id="2.4.1.-" evidence="11"/>
<keyword evidence="4 11" id="KW-0328">Glycosyltransferase</keyword>
<evidence type="ECO:0000256" key="8">
    <source>
        <dbReference type="ARBA" id="ARBA00022989"/>
    </source>
</evidence>
<dbReference type="InterPro" id="IPR055270">
    <property type="entry name" value="Glyco_tran_10_C"/>
</dbReference>
<evidence type="ECO:0000259" key="12">
    <source>
        <dbReference type="Pfam" id="PF00852"/>
    </source>
</evidence>
<evidence type="ECO:0000256" key="9">
    <source>
        <dbReference type="ARBA" id="ARBA00023136"/>
    </source>
</evidence>
<dbReference type="InterPro" id="IPR031481">
    <property type="entry name" value="Glyco_tran_10_N"/>
</dbReference>
<organism evidence="14 15">
    <name type="scientific">Paramuricea clavata</name>
    <name type="common">Red gorgonian</name>
    <name type="synonym">Violescent sea-whip</name>
    <dbReference type="NCBI Taxonomy" id="317549"/>
    <lineage>
        <taxon>Eukaryota</taxon>
        <taxon>Metazoa</taxon>
        <taxon>Cnidaria</taxon>
        <taxon>Anthozoa</taxon>
        <taxon>Octocorallia</taxon>
        <taxon>Malacalcyonacea</taxon>
        <taxon>Plexauridae</taxon>
        <taxon>Paramuricea</taxon>
    </lineage>
</organism>
<dbReference type="Pfam" id="PF00852">
    <property type="entry name" value="Glyco_transf_10"/>
    <property type="match status" value="1"/>
</dbReference>
<evidence type="ECO:0000313" key="15">
    <source>
        <dbReference type="Proteomes" id="UP001152795"/>
    </source>
</evidence>
<keyword evidence="10" id="KW-0325">Glycoprotein</keyword>
<evidence type="ECO:0000256" key="4">
    <source>
        <dbReference type="ARBA" id="ARBA00022676"/>
    </source>
</evidence>
<keyword evidence="8" id="KW-1133">Transmembrane helix</keyword>
<dbReference type="PANTHER" id="PTHR11929:SF194">
    <property type="entry name" value="ALPHA-(1,3)-FUCOSYLTRANSFERASE 10"/>
    <property type="match status" value="1"/>
</dbReference>
<dbReference type="Proteomes" id="UP001152795">
    <property type="component" value="Unassembled WGS sequence"/>
</dbReference>
<evidence type="ECO:0000256" key="11">
    <source>
        <dbReference type="RuleBase" id="RU003832"/>
    </source>
</evidence>
<dbReference type="PANTHER" id="PTHR11929">
    <property type="entry name" value="ALPHA- 1,3 -FUCOSYLTRANSFERASE"/>
    <property type="match status" value="1"/>
</dbReference>
<evidence type="ECO:0000256" key="5">
    <source>
        <dbReference type="ARBA" id="ARBA00022679"/>
    </source>
</evidence>
<comment type="caution">
    <text evidence="14">The sequence shown here is derived from an EMBL/GenBank/DDBJ whole genome shotgun (WGS) entry which is preliminary data.</text>
</comment>
<keyword evidence="7" id="KW-0735">Signal-anchor</keyword>
<keyword evidence="5 11" id="KW-0808">Transferase</keyword>
<evidence type="ECO:0000256" key="2">
    <source>
        <dbReference type="ARBA" id="ARBA00004922"/>
    </source>
</evidence>
<dbReference type="GO" id="GO:0032580">
    <property type="term" value="C:Golgi cisterna membrane"/>
    <property type="evidence" value="ECO:0007669"/>
    <property type="project" value="UniProtKB-SubCell"/>
</dbReference>
<gene>
    <name evidence="14" type="ORF">PACLA_8A013476</name>
</gene>
<evidence type="ECO:0000256" key="3">
    <source>
        <dbReference type="ARBA" id="ARBA00008919"/>
    </source>
</evidence>
<comment type="similarity">
    <text evidence="3 11">Belongs to the glycosyltransferase 10 family.</text>
</comment>
<dbReference type="OrthoDB" id="427096at2759"/>
<dbReference type="SUPFAM" id="SSF53756">
    <property type="entry name" value="UDP-Glycosyltransferase/glycogen phosphorylase"/>
    <property type="match status" value="1"/>
</dbReference>
<dbReference type="InterPro" id="IPR001503">
    <property type="entry name" value="Glyco_trans_10"/>
</dbReference>
<dbReference type="Pfam" id="PF17039">
    <property type="entry name" value="Glyco_tran_10_N"/>
    <property type="match status" value="1"/>
</dbReference>
<keyword evidence="6 11" id="KW-0812">Transmembrane</keyword>
<evidence type="ECO:0000256" key="1">
    <source>
        <dbReference type="ARBA" id="ARBA00004167"/>
    </source>
</evidence>
<proteinExistence type="inferred from homology"/>
<keyword evidence="11" id="KW-0333">Golgi apparatus</keyword>